<evidence type="ECO:0000256" key="5">
    <source>
        <dbReference type="ARBA" id="ARBA00023136"/>
    </source>
</evidence>
<evidence type="ECO:0000256" key="7">
    <source>
        <dbReference type="SAM" id="Phobius"/>
    </source>
</evidence>
<keyword evidence="5 7" id="KW-0472">Membrane</keyword>
<dbReference type="InterPro" id="IPR051791">
    <property type="entry name" value="Pra-immunoreactive"/>
</dbReference>
<dbReference type="PANTHER" id="PTHR36115:SF6">
    <property type="entry name" value="PROLINE-RICH ANTIGEN HOMOLOG"/>
    <property type="match status" value="1"/>
</dbReference>
<evidence type="ECO:0000256" key="4">
    <source>
        <dbReference type="ARBA" id="ARBA00022989"/>
    </source>
</evidence>
<evidence type="ECO:0000313" key="9">
    <source>
        <dbReference type="EMBL" id="SKA85475.1"/>
    </source>
</evidence>
<feature type="transmembrane region" description="Helical" evidence="7">
    <location>
        <begin position="103"/>
        <end position="122"/>
    </location>
</feature>
<keyword evidence="3 7" id="KW-0812">Transmembrane</keyword>
<dbReference type="Pfam" id="PF06271">
    <property type="entry name" value="RDD"/>
    <property type="match status" value="1"/>
</dbReference>
<dbReference type="GO" id="GO:0005886">
    <property type="term" value="C:plasma membrane"/>
    <property type="evidence" value="ECO:0007669"/>
    <property type="project" value="UniProtKB-SubCell"/>
</dbReference>
<dbReference type="PIRSF" id="PIRSF021697">
    <property type="entry name" value="UCP021697"/>
    <property type="match status" value="1"/>
</dbReference>
<gene>
    <name evidence="9" type="ORF">SAMN06295879_0760</name>
</gene>
<dbReference type="RefSeq" id="WP_244893138.1">
    <property type="nucleotide sequence ID" value="NZ_FUYG01000002.1"/>
</dbReference>
<comment type="subcellular location">
    <subcellularLocation>
        <location evidence="1">Cell membrane</location>
        <topology evidence="1">Multi-pass membrane protein</topology>
    </subcellularLocation>
</comment>
<evidence type="ECO:0000256" key="6">
    <source>
        <dbReference type="SAM" id="MobiDB-lite"/>
    </source>
</evidence>
<protein>
    <submittedName>
        <fullName evidence="9">RDD family protein</fullName>
    </submittedName>
</protein>
<sequence>MPNSPASSSAQGAPPSNWPGERMGFPRTGVGSVARSGRRLAAILIDFAACYVVYFAFFFGSDWASLVIFAIEQIVLLSTLGSGLGHFVLGIRIVKVDGSYAGVWRPVLRTGLLLLLIPALIWDSDQRGLHDVFAGTVLVMRR</sequence>
<accession>A0A1T4X8R7</accession>
<evidence type="ECO:0000259" key="8">
    <source>
        <dbReference type="Pfam" id="PF06271"/>
    </source>
</evidence>
<dbReference type="Proteomes" id="UP000189735">
    <property type="component" value="Unassembled WGS sequence"/>
</dbReference>
<feature type="transmembrane region" description="Helical" evidence="7">
    <location>
        <begin position="40"/>
        <end position="60"/>
    </location>
</feature>
<dbReference type="AlphaFoldDB" id="A0A1T4X8R7"/>
<feature type="transmembrane region" description="Helical" evidence="7">
    <location>
        <begin position="66"/>
        <end position="91"/>
    </location>
</feature>
<dbReference type="InterPro" id="IPR010432">
    <property type="entry name" value="RDD"/>
</dbReference>
<reference evidence="10" key="1">
    <citation type="submission" date="2017-02" db="EMBL/GenBank/DDBJ databases">
        <authorList>
            <person name="Varghese N."/>
            <person name="Submissions S."/>
        </authorList>
    </citation>
    <scope>NUCLEOTIDE SEQUENCE [LARGE SCALE GENOMIC DNA]</scope>
    <source>
        <strain evidence="10">VKM Ac-2052</strain>
    </source>
</reference>
<evidence type="ECO:0000256" key="2">
    <source>
        <dbReference type="ARBA" id="ARBA00022475"/>
    </source>
</evidence>
<keyword evidence="2" id="KW-1003">Cell membrane</keyword>
<evidence type="ECO:0000313" key="10">
    <source>
        <dbReference type="Proteomes" id="UP000189735"/>
    </source>
</evidence>
<evidence type="ECO:0000256" key="3">
    <source>
        <dbReference type="ARBA" id="ARBA00022692"/>
    </source>
</evidence>
<name>A0A1T4X8R7_9MICO</name>
<feature type="domain" description="RDD" evidence="8">
    <location>
        <begin position="64"/>
        <end position="135"/>
    </location>
</feature>
<feature type="compositionally biased region" description="Low complexity" evidence="6">
    <location>
        <begin position="1"/>
        <end position="15"/>
    </location>
</feature>
<dbReference type="EMBL" id="FUYG01000002">
    <property type="protein sequence ID" value="SKA85475.1"/>
    <property type="molecule type" value="Genomic_DNA"/>
</dbReference>
<proteinExistence type="predicted"/>
<keyword evidence="4 7" id="KW-1133">Transmembrane helix</keyword>
<dbReference type="InterPro" id="IPR016795">
    <property type="entry name" value="UCP021697"/>
</dbReference>
<dbReference type="PANTHER" id="PTHR36115">
    <property type="entry name" value="PROLINE-RICH ANTIGEN HOMOLOG-RELATED"/>
    <property type="match status" value="1"/>
</dbReference>
<evidence type="ECO:0000256" key="1">
    <source>
        <dbReference type="ARBA" id="ARBA00004651"/>
    </source>
</evidence>
<feature type="region of interest" description="Disordered" evidence="6">
    <location>
        <begin position="1"/>
        <end position="23"/>
    </location>
</feature>
<organism evidence="9 10">
    <name type="scientific">Agreia bicolorata</name>
    <dbReference type="NCBI Taxonomy" id="110935"/>
    <lineage>
        <taxon>Bacteria</taxon>
        <taxon>Bacillati</taxon>
        <taxon>Actinomycetota</taxon>
        <taxon>Actinomycetes</taxon>
        <taxon>Micrococcales</taxon>
        <taxon>Microbacteriaceae</taxon>
        <taxon>Agreia</taxon>
    </lineage>
</organism>